<protein>
    <submittedName>
        <fullName evidence="3">HALZ domain-containing protein</fullName>
    </submittedName>
</protein>
<organism evidence="3">
    <name type="scientific">Soboliphyme baturini</name>
    <dbReference type="NCBI Taxonomy" id="241478"/>
    <lineage>
        <taxon>Eukaryota</taxon>
        <taxon>Metazoa</taxon>
        <taxon>Ecdysozoa</taxon>
        <taxon>Nematoda</taxon>
        <taxon>Enoplea</taxon>
        <taxon>Dorylaimia</taxon>
        <taxon>Dioctophymatida</taxon>
        <taxon>Dioctophymatoidea</taxon>
        <taxon>Soboliphymatidae</taxon>
        <taxon>Soboliphyme</taxon>
    </lineage>
</organism>
<evidence type="ECO:0000313" key="3">
    <source>
        <dbReference type="WBParaSite" id="SBAD_0000520601-mRNA-1"/>
    </source>
</evidence>
<name>A0A183IN05_9BILA</name>
<dbReference type="AlphaFoldDB" id="A0A183IN05"/>
<dbReference type="WBParaSite" id="SBAD_0000520601-mRNA-1">
    <property type="protein sequence ID" value="SBAD_0000520601-mRNA-1"/>
    <property type="gene ID" value="SBAD_0000520601"/>
</dbReference>
<accession>A0A183IN05</accession>
<dbReference type="EMBL" id="UZAM01008689">
    <property type="protein sequence ID" value="VDP05985.1"/>
    <property type="molecule type" value="Genomic_DNA"/>
</dbReference>
<gene>
    <name evidence="1" type="ORF">SBAD_LOCUS5001</name>
</gene>
<keyword evidence="2" id="KW-1185">Reference proteome</keyword>
<evidence type="ECO:0000313" key="1">
    <source>
        <dbReference type="EMBL" id="VDP05985.1"/>
    </source>
</evidence>
<evidence type="ECO:0000313" key="2">
    <source>
        <dbReference type="Proteomes" id="UP000270296"/>
    </source>
</evidence>
<sequence>MTIEGKTQVDLKTKAIVPLLKKGDHWERSSCLGVTLLRKPPWKSLRKGVGKEVPRNFEQQRDLEINELRQSYDRKITELYRELCMKNSQLSATTSQLRILQMGNQSPTQQFLPDACRKYHKSNANECDSPLYDSFAKLTDEDWLMSSENLESDAERSNLKKQLRSWVEKYKRLKSKCRDRLSSMSQELRGIRVELESTKVQLSLQESENFALKAENSQVSRIWFNYPFPVRMLVFWWFGWFRF</sequence>
<dbReference type="Proteomes" id="UP000270296">
    <property type="component" value="Unassembled WGS sequence"/>
</dbReference>
<reference evidence="1 2" key="2">
    <citation type="submission" date="2018-11" db="EMBL/GenBank/DDBJ databases">
        <authorList>
            <consortium name="Pathogen Informatics"/>
        </authorList>
    </citation>
    <scope>NUCLEOTIDE SEQUENCE [LARGE SCALE GENOMIC DNA]</scope>
</reference>
<proteinExistence type="predicted"/>
<reference evidence="3" key="1">
    <citation type="submission" date="2016-06" db="UniProtKB">
        <authorList>
            <consortium name="WormBaseParasite"/>
        </authorList>
    </citation>
    <scope>IDENTIFICATION</scope>
</reference>